<dbReference type="PIRSF" id="PIRSF010044">
    <property type="entry name" value="UCP010044"/>
    <property type="match status" value="1"/>
</dbReference>
<organism evidence="5 6">
    <name type="scientific">Candidozyma auris</name>
    <name type="common">Yeast</name>
    <name type="synonym">Candida auris</name>
    <dbReference type="NCBI Taxonomy" id="498019"/>
    <lineage>
        <taxon>Eukaryota</taxon>
        <taxon>Fungi</taxon>
        <taxon>Dikarya</taxon>
        <taxon>Ascomycota</taxon>
        <taxon>Saccharomycotina</taxon>
        <taxon>Pichiomycetes</taxon>
        <taxon>Metschnikowiaceae</taxon>
        <taxon>Candidozyma</taxon>
    </lineage>
</organism>
<dbReference type="VEuPathDB" id="FungiDB:B9J08_002784"/>
<accession>A0A0L0NRJ2</accession>
<evidence type="ECO:0000313" key="6">
    <source>
        <dbReference type="Proteomes" id="UP000037122"/>
    </source>
</evidence>
<dbReference type="Gene3D" id="3.40.50.10900">
    <property type="entry name" value="PAC-like subunit"/>
    <property type="match status" value="1"/>
</dbReference>
<dbReference type="AlphaFoldDB" id="A0A0L0NRJ2"/>
<name>A0A0L0NRJ2_CANAR</name>
<evidence type="ECO:0000256" key="1">
    <source>
        <dbReference type="ARBA" id="ARBA00019186"/>
    </source>
</evidence>
<comment type="function">
    <text evidence="4">Involved in 20S proteasome assembly.</text>
</comment>
<reference evidence="6" key="1">
    <citation type="journal article" date="2015" name="BMC Genomics">
        <title>Draft genome of a commonly misdiagnosed multidrug resistant pathogen Candida auris.</title>
        <authorList>
            <person name="Chatterjee S."/>
            <person name="Alampalli S.V."/>
            <person name="Nageshan R.K."/>
            <person name="Chettiar S.T."/>
            <person name="Joshi S."/>
            <person name="Tatu U.S."/>
        </authorList>
    </citation>
    <scope>NUCLEOTIDE SEQUENCE [LARGE SCALE GENOMIC DNA]</scope>
    <source>
        <strain evidence="6">6684</strain>
    </source>
</reference>
<dbReference type="Pfam" id="PF09754">
    <property type="entry name" value="PAC2"/>
    <property type="match status" value="1"/>
</dbReference>
<dbReference type="VEuPathDB" id="FungiDB:CJI97_002839"/>
<evidence type="ECO:0000256" key="3">
    <source>
        <dbReference type="ARBA" id="ARBA00025745"/>
    </source>
</evidence>
<dbReference type="GO" id="GO:0043248">
    <property type="term" value="P:proteasome assembly"/>
    <property type="evidence" value="ECO:0007669"/>
    <property type="project" value="TreeGrafter"/>
</dbReference>
<evidence type="ECO:0000313" key="5">
    <source>
        <dbReference type="EMBL" id="KND96629.1"/>
    </source>
</evidence>
<dbReference type="VEuPathDB" id="FungiDB:CJI96_0000625"/>
<dbReference type="PANTHER" id="PTHR12970:SF1">
    <property type="entry name" value="PROTEASOME ASSEMBLY CHAPERONE 2"/>
    <property type="match status" value="1"/>
</dbReference>
<dbReference type="InterPro" id="IPR038389">
    <property type="entry name" value="PSMG2_sf"/>
</dbReference>
<dbReference type="InterPro" id="IPR016562">
    <property type="entry name" value="Proteasome_assmbl_chp_2_euk"/>
</dbReference>
<dbReference type="EMBL" id="LGST01000052">
    <property type="protein sequence ID" value="KND96629.1"/>
    <property type="molecule type" value="Genomic_DNA"/>
</dbReference>
<keyword evidence="2 4" id="KW-0143">Chaperone</keyword>
<comment type="caution">
    <text evidence="5">The sequence shown here is derived from an EMBL/GenBank/DDBJ whole genome shotgun (WGS) entry which is preliminary data.</text>
</comment>
<dbReference type="Proteomes" id="UP000037122">
    <property type="component" value="Unassembled WGS sequence"/>
</dbReference>
<evidence type="ECO:0000256" key="4">
    <source>
        <dbReference type="PIRNR" id="PIRNR010044"/>
    </source>
</evidence>
<dbReference type="InterPro" id="IPR019151">
    <property type="entry name" value="Proteasome_assmbl_chaperone_2"/>
</dbReference>
<comment type="similarity">
    <text evidence="3 4">Belongs to the PSMG2 family.</text>
</comment>
<proteinExistence type="inferred from homology"/>
<protein>
    <recommendedName>
        <fullName evidence="1 4">Proteasome assembly chaperone 2</fullName>
    </recommendedName>
</protein>
<dbReference type="VEuPathDB" id="FungiDB:CJJ07_002563"/>
<gene>
    <name evidence="5" type="ORF">QG37_07068</name>
</gene>
<dbReference type="VEuPathDB" id="FungiDB:CJJ09_001311"/>
<sequence length="267" mass="29474">MRGEGLNGSDTLRCGLLYLVMILEDGFLTSALEDSVLVIPTIAVGNLPQLSTDLLLHTFNFQKVATLNDEFLFPFASPVDHSIMKQQPAGISFAIEVYYSIDHHVTLVQQRSPIIPGFVESHVKEVIVQFVKAANPQHVLILDSSDSALVEGMPQGNVQVHTSEDLLRESFLSLLIDKDSARVFSDAESRFSEQTRALEKLLKPYANIVVLESFVYEGDNFFDAKALASKVVEMLNLPKAVFETPASWLGVYGDKPIPLAMEDGLYG</sequence>
<dbReference type="GO" id="GO:0005634">
    <property type="term" value="C:nucleus"/>
    <property type="evidence" value="ECO:0007669"/>
    <property type="project" value="TreeGrafter"/>
</dbReference>
<dbReference type="PANTHER" id="PTHR12970">
    <property type="entry name" value="PROTEASOME ASSEMBLY CHAPERONE 2"/>
    <property type="match status" value="1"/>
</dbReference>
<evidence type="ECO:0000256" key="2">
    <source>
        <dbReference type="ARBA" id="ARBA00023186"/>
    </source>
</evidence>
<dbReference type="GO" id="GO:0005829">
    <property type="term" value="C:cytosol"/>
    <property type="evidence" value="ECO:0007669"/>
    <property type="project" value="TreeGrafter"/>
</dbReference>
<comment type="subunit">
    <text evidence="4">Component of the 20S proteasome chaperone.</text>
</comment>
<dbReference type="VEuPathDB" id="FungiDB:QG37_07068"/>